<protein>
    <recommendedName>
        <fullName evidence="1">YqzN/YkzM domain-containing protein</fullName>
    </recommendedName>
</protein>
<evidence type="ECO:0000313" key="3">
    <source>
        <dbReference type="Proteomes" id="UP001344632"/>
    </source>
</evidence>
<comment type="caution">
    <text evidence="2">The sequence shown here is derived from an EMBL/GenBank/DDBJ whole genome shotgun (WGS) entry which is preliminary data.</text>
</comment>
<dbReference type="EMBL" id="JARLKZ010000004">
    <property type="protein sequence ID" value="MEC0239233.1"/>
    <property type="molecule type" value="Genomic_DNA"/>
</dbReference>
<dbReference type="InterPro" id="IPR058869">
    <property type="entry name" value="YqzN_YkzM"/>
</dbReference>
<evidence type="ECO:0000313" key="2">
    <source>
        <dbReference type="EMBL" id="MEC0239233.1"/>
    </source>
</evidence>
<organism evidence="2 3">
    <name type="scientific">Paenibacillus dokdonensis</name>
    <dbReference type="NCBI Taxonomy" id="2567944"/>
    <lineage>
        <taxon>Bacteria</taxon>
        <taxon>Bacillati</taxon>
        <taxon>Bacillota</taxon>
        <taxon>Bacilli</taxon>
        <taxon>Bacillales</taxon>
        <taxon>Paenibacillaceae</taxon>
        <taxon>Paenibacillus</taxon>
    </lineage>
</organism>
<name>A0ABU6GIH9_9BACL</name>
<dbReference type="Proteomes" id="UP001344632">
    <property type="component" value="Unassembled WGS sequence"/>
</dbReference>
<feature type="domain" description="YqzN/YkzM" evidence="1">
    <location>
        <begin position="16"/>
        <end position="67"/>
    </location>
</feature>
<sequence length="69" mass="7833">MAVKKTIRNESEGSSAPRYKLTELMAHSKDLFDVKQEVMAGAFYGAEGEQFTVTETREKIEQFMKAKVD</sequence>
<proteinExistence type="predicted"/>
<keyword evidence="3" id="KW-1185">Reference proteome</keyword>
<dbReference type="RefSeq" id="WP_326086252.1">
    <property type="nucleotide sequence ID" value="NZ_JARLKZ010000004.1"/>
</dbReference>
<accession>A0ABU6GIH9</accession>
<reference evidence="2 3" key="1">
    <citation type="submission" date="2023-03" db="EMBL/GenBank/DDBJ databases">
        <title>Bacillus Genome Sequencing.</title>
        <authorList>
            <person name="Dunlap C."/>
        </authorList>
    </citation>
    <scope>NUCLEOTIDE SEQUENCE [LARGE SCALE GENOMIC DNA]</scope>
    <source>
        <strain evidence="2 3">BD-525</strain>
    </source>
</reference>
<dbReference type="Pfam" id="PF26160">
    <property type="entry name" value="YqzN_YkzM"/>
    <property type="match status" value="1"/>
</dbReference>
<gene>
    <name evidence="2" type="ORF">P4H66_05105</name>
</gene>
<evidence type="ECO:0000259" key="1">
    <source>
        <dbReference type="Pfam" id="PF26160"/>
    </source>
</evidence>